<evidence type="ECO:0000256" key="5">
    <source>
        <dbReference type="ARBA" id="ARBA00022840"/>
    </source>
</evidence>
<organism evidence="7 8">
    <name type="scientific">Lentibacillus salinarum</name>
    <dbReference type="NCBI Taxonomy" id="446820"/>
    <lineage>
        <taxon>Bacteria</taxon>
        <taxon>Bacillati</taxon>
        <taxon>Bacillota</taxon>
        <taxon>Bacilli</taxon>
        <taxon>Bacillales</taxon>
        <taxon>Bacillaceae</taxon>
        <taxon>Lentibacillus</taxon>
    </lineage>
</organism>
<reference evidence="8" key="1">
    <citation type="journal article" date="2019" name="Int. J. Syst. Evol. Microbiol.">
        <title>The Global Catalogue of Microorganisms (GCM) 10K type strain sequencing project: providing services to taxonomists for standard genome sequencing and annotation.</title>
        <authorList>
            <consortium name="The Broad Institute Genomics Platform"/>
            <consortium name="The Broad Institute Genome Sequencing Center for Infectious Disease"/>
            <person name="Wu L."/>
            <person name="Ma J."/>
        </authorList>
    </citation>
    <scope>NUCLEOTIDE SEQUENCE [LARGE SCALE GENOMIC DNA]</scope>
    <source>
        <strain evidence="8">CCUG 54822</strain>
    </source>
</reference>
<dbReference type="PANTHER" id="PTHR43085">
    <property type="entry name" value="HEXOKINASE FAMILY MEMBER"/>
    <property type="match status" value="1"/>
</dbReference>
<dbReference type="EMBL" id="JBHTNH010000055">
    <property type="protein sequence ID" value="MFD1363342.1"/>
    <property type="molecule type" value="Genomic_DNA"/>
</dbReference>
<evidence type="ECO:0000313" key="8">
    <source>
        <dbReference type="Proteomes" id="UP001597178"/>
    </source>
</evidence>
<dbReference type="Pfam" id="PF00294">
    <property type="entry name" value="PfkB"/>
    <property type="match status" value="1"/>
</dbReference>
<dbReference type="Proteomes" id="UP001597178">
    <property type="component" value="Unassembled WGS sequence"/>
</dbReference>
<dbReference type="PRINTS" id="PR00990">
    <property type="entry name" value="RIBOKINASE"/>
</dbReference>
<keyword evidence="4 7" id="KW-0418">Kinase</keyword>
<comment type="similarity">
    <text evidence="1">Belongs to the carbohydrate kinase PfkB family.</text>
</comment>
<keyword evidence="3" id="KW-0547">Nucleotide-binding</keyword>
<keyword evidence="8" id="KW-1185">Reference proteome</keyword>
<dbReference type="SUPFAM" id="SSF53613">
    <property type="entry name" value="Ribokinase-like"/>
    <property type="match status" value="1"/>
</dbReference>
<dbReference type="InterPro" id="IPR002139">
    <property type="entry name" value="Ribo/fructo_kinase"/>
</dbReference>
<evidence type="ECO:0000259" key="6">
    <source>
        <dbReference type="Pfam" id="PF00294"/>
    </source>
</evidence>
<dbReference type="InterPro" id="IPR050306">
    <property type="entry name" value="PfkB_Carbo_kinase"/>
</dbReference>
<dbReference type="PANTHER" id="PTHR43085:SF1">
    <property type="entry name" value="PSEUDOURIDINE KINASE-RELATED"/>
    <property type="match status" value="1"/>
</dbReference>
<feature type="domain" description="Carbohydrate kinase PfkB" evidence="6">
    <location>
        <begin position="3"/>
        <end position="299"/>
    </location>
</feature>
<dbReference type="Gene3D" id="3.40.1190.20">
    <property type="match status" value="1"/>
</dbReference>
<protein>
    <submittedName>
        <fullName evidence="7">Sugar kinase</fullName>
    </submittedName>
</protein>
<dbReference type="InterPro" id="IPR011611">
    <property type="entry name" value="PfkB_dom"/>
</dbReference>
<accession>A0ABW3ZZT5</accession>
<proteinExistence type="inferred from homology"/>
<dbReference type="RefSeq" id="WP_382402595.1">
    <property type="nucleotide sequence ID" value="NZ_JBHTNH010000055.1"/>
</dbReference>
<dbReference type="InterPro" id="IPR029056">
    <property type="entry name" value="Ribokinase-like"/>
</dbReference>
<name>A0ABW3ZZT5_9BACI</name>
<evidence type="ECO:0000256" key="1">
    <source>
        <dbReference type="ARBA" id="ARBA00010688"/>
    </source>
</evidence>
<dbReference type="CDD" id="cd01166">
    <property type="entry name" value="KdgK"/>
    <property type="match status" value="1"/>
</dbReference>
<keyword evidence="5" id="KW-0067">ATP-binding</keyword>
<gene>
    <name evidence="7" type="ORF">ACFQ4A_17170</name>
</gene>
<keyword evidence="2" id="KW-0808">Transferase</keyword>
<sequence>MDIITLGETMVLFTPNKVGMLRYMDQYSAQIGGSESNVAVGLVRLGHEVGWISRLGNDEFGRKILRYLRGEGIDISQVYFDNSYPTGIYFKEMLTSEEVKIQYYRSNSAATHIKPIDLNEEYIASAKFLHVSGITPLLSDDCYETVLKAIEIARKNNVKVVFDPNVRRKLFSKSKLKDVLLKISAKSDIVLPGQAEGEFLTGEKNSEYIAEYFHKNGATSVVIKLGENGAYYSTKDDVGYVPAYPLKQIVDPVGAGDGFATGVLSGLLDGLDIKRAVQRGTLIGSLVTMVQGDIEGLPDRARLERITNKSKNEDVIR</sequence>
<comment type="caution">
    <text evidence="7">The sequence shown here is derived from an EMBL/GenBank/DDBJ whole genome shotgun (WGS) entry which is preliminary data.</text>
</comment>
<evidence type="ECO:0000256" key="3">
    <source>
        <dbReference type="ARBA" id="ARBA00022741"/>
    </source>
</evidence>
<evidence type="ECO:0000256" key="4">
    <source>
        <dbReference type="ARBA" id="ARBA00022777"/>
    </source>
</evidence>
<dbReference type="GO" id="GO:0016301">
    <property type="term" value="F:kinase activity"/>
    <property type="evidence" value="ECO:0007669"/>
    <property type="project" value="UniProtKB-KW"/>
</dbReference>
<evidence type="ECO:0000313" key="7">
    <source>
        <dbReference type="EMBL" id="MFD1363342.1"/>
    </source>
</evidence>
<evidence type="ECO:0000256" key="2">
    <source>
        <dbReference type="ARBA" id="ARBA00022679"/>
    </source>
</evidence>